<dbReference type="Gene3D" id="1.20.1070.10">
    <property type="entry name" value="Rhodopsin 7-helix transmembrane proteins"/>
    <property type="match status" value="1"/>
</dbReference>
<feature type="transmembrane region" description="Helical" evidence="10">
    <location>
        <begin position="282"/>
        <end position="299"/>
    </location>
</feature>
<dbReference type="SUPFAM" id="SSF81321">
    <property type="entry name" value="Family A G protein-coupled receptor-like"/>
    <property type="match status" value="1"/>
</dbReference>
<evidence type="ECO:0000256" key="2">
    <source>
        <dbReference type="ARBA" id="ARBA00004141"/>
    </source>
</evidence>
<dbReference type="InterPro" id="IPR000725">
    <property type="entry name" value="Olfact_rcpt"/>
</dbReference>
<feature type="domain" description="G-protein coupled receptors family 1 profile" evidence="11">
    <location>
        <begin position="41"/>
        <end position="297"/>
    </location>
</feature>
<dbReference type="CDD" id="cd15230">
    <property type="entry name" value="7tmA_OR5-like"/>
    <property type="match status" value="1"/>
</dbReference>
<gene>
    <name evidence="12" type="ORF">MRATA1EN1_LOCUS18051</name>
</gene>
<organism evidence="12 13">
    <name type="scientific">Rangifer tarandus platyrhynchus</name>
    <name type="common">Svalbard reindeer</name>
    <dbReference type="NCBI Taxonomy" id="3082113"/>
    <lineage>
        <taxon>Eukaryota</taxon>
        <taxon>Metazoa</taxon>
        <taxon>Chordata</taxon>
        <taxon>Craniata</taxon>
        <taxon>Vertebrata</taxon>
        <taxon>Euteleostomi</taxon>
        <taxon>Mammalia</taxon>
        <taxon>Eutheria</taxon>
        <taxon>Laurasiatheria</taxon>
        <taxon>Artiodactyla</taxon>
        <taxon>Ruminantia</taxon>
        <taxon>Pecora</taxon>
        <taxon>Cervidae</taxon>
        <taxon>Odocoileinae</taxon>
        <taxon>Rangifer</taxon>
    </lineage>
</organism>
<comment type="similarity">
    <text evidence="9">Belongs to the G-protein coupled receptor 1 family.</text>
</comment>
<dbReference type="PRINTS" id="PR00237">
    <property type="entry name" value="GPCRRHODOPSN"/>
</dbReference>
<name>A0ABN8Z5S7_RANTA</name>
<evidence type="ECO:0000256" key="10">
    <source>
        <dbReference type="RuleBase" id="RU363047"/>
    </source>
</evidence>
<dbReference type="PANTHER" id="PTHR48018">
    <property type="entry name" value="OLFACTORY RECEPTOR"/>
    <property type="match status" value="1"/>
</dbReference>
<protein>
    <recommendedName>
        <fullName evidence="10">Olfactory receptor</fullName>
    </recommendedName>
</protein>
<keyword evidence="4 10" id="KW-1133">Transmembrane helix</keyword>
<evidence type="ECO:0000256" key="3">
    <source>
        <dbReference type="ARBA" id="ARBA00022692"/>
    </source>
</evidence>
<keyword evidence="8 9" id="KW-0807">Transducer</keyword>
<feature type="transmembrane region" description="Helical" evidence="10">
    <location>
        <begin position="245"/>
        <end position="267"/>
    </location>
</feature>
<feature type="transmembrane region" description="Helical" evidence="10">
    <location>
        <begin position="204"/>
        <end position="233"/>
    </location>
</feature>
<evidence type="ECO:0000313" key="12">
    <source>
        <dbReference type="EMBL" id="CAI9169089.1"/>
    </source>
</evidence>
<dbReference type="PROSITE" id="PS50262">
    <property type="entry name" value="G_PROTEIN_RECEP_F1_2"/>
    <property type="match status" value="1"/>
</dbReference>
<dbReference type="InterPro" id="IPR017452">
    <property type="entry name" value="GPCR_Rhodpsn_7TM"/>
</dbReference>
<keyword evidence="6 10" id="KW-0472">Membrane</keyword>
<feature type="transmembrane region" description="Helical" evidence="10">
    <location>
        <begin position="93"/>
        <end position="120"/>
    </location>
</feature>
<evidence type="ECO:0000256" key="1">
    <source>
        <dbReference type="ARBA" id="ARBA00003929"/>
    </source>
</evidence>
<keyword evidence="10" id="KW-0716">Sensory transduction</keyword>
<keyword evidence="10" id="KW-1003">Cell membrane</keyword>
<comment type="subcellular location">
    <subcellularLocation>
        <location evidence="10">Cell membrane</location>
        <topology evidence="10">Multi-pass membrane protein</topology>
    </subcellularLocation>
    <subcellularLocation>
        <location evidence="2">Membrane</location>
        <topology evidence="2">Multi-pass membrane protein</topology>
    </subcellularLocation>
</comment>
<feature type="transmembrane region" description="Helical" evidence="10">
    <location>
        <begin position="60"/>
        <end position="87"/>
    </location>
</feature>
<evidence type="ECO:0000259" key="11">
    <source>
        <dbReference type="PROSITE" id="PS50262"/>
    </source>
</evidence>
<sequence length="319" mass="35207">MDGENCTSLKKFLLLGISSSLVIKVTLFTTFLVVYIIILIANLGMIVLVRTDPQLHTPMYFFLSHLSFSDLCYSTAIGSRMLVGFLIKNKSIFFSGCALQFLIFCTFADSECLLLAVMAYDRYMAISNPLLYTVKMSGKVCSLLMAGVYGLVVIAYIVGLVDSAVHTCCTFRLSFCNSNIINHFFCDIPPLLALSSSDTSINEIVMFTFIGCIVGTSIITVFLSYSYIIATILRMISTEARHKAFSTCASHLTAVAIFHGTLLFMYFRPSSSYSMDTDKTASVFYTVVIPMLNPLIYSLRNKDVKGALKKAISTKLCSG</sequence>
<feature type="transmembrane region" description="Helical" evidence="10">
    <location>
        <begin position="21"/>
        <end position="48"/>
    </location>
</feature>
<evidence type="ECO:0000256" key="4">
    <source>
        <dbReference type="ARBA" id="ARBA00022989"/>
    </source>
</evidence>
<evidence type="ECO:0000256" key="8">
    <source>
        <dbReference type="ARBA" id="ARBA00023224"/>
    </source>
</evidence>
<accession>A0ABN8Z5S7</accession>
<keyword evidence="5 9" id="KW-0297">G-protein coupled receptor</keyword>
<dbReference type="Pfam" id="PF13853">
    <property type="entry name" value="7tm_4"/>
    <property type="match status" value="1"/>
</dbReference>
<evidence type="ECO:0000256" key="9">
    <source>
        <dbReference type="RuleBase" id="RU000688"/>
    </source>
</evidence>
<evidence type="ECO:0000256" key="5">
    <source>
        <dbReference type="ARBA" id="ARBA00023040"/>
    </source>
</evidence>
<evidence type="ECO:0000256" key="7">
    <source>
        <dbReference type="ARBA" id="ARBA00023170"/>
    </source>
</evidence>
<keyword evidence="13" id="KW-1185">Reference proteome</keyword>
<proteinExistence type="inferred from homology"/>
<dbReference type="InterPro" id="IPR000276">
    <property type="entry name" value="GPCR_Rhodpsn"/>
</dbReference>
<reference evidence="12" key="1">
    <citation type="submission" date="2023-04" db="EMBL/GenBank/DDBJ databases">
        <authorList>
            <consortium name="ELIXIR-Norway"/>
        </authorList>
    </citation>
    <scope>NUCLEOTIDE SEQUENCE [LARGE SCALE GENOMIC DNA]</scope>
</reference>
<keyword evidence="3 9" id="KW-0812">Transmembrane</keyword>
<keyword evidence="10" id="KW-0552">Olfaction</keyword>
<comment type="function">
    <text evidence="1">Putative odorant or sperm cell receptor.</text>
</comment>
<dbReference type="EMBL" id="OX459965">
    <property type="protein sequence ID" value="CAI9169089.1"/>
    <property type="molecule type" value="Genomic_DNA"/>
</dbReference>
<dbReference type="Proteomes" id="UP001176941">
    <property type="component" value="Chromosome 29"/>
</dbReference>
<dbReference type="PROSITE" id="PS00237">
    <property type="entry name" value="G_PROTEIN_RECEP_F1_1"/>
    <property type="match status" value="1"/>
</dbReference>
<feature type="transmembrane region" description="Helical" evidence="10">
    <location>
        <begin position="140"/>
        <end position="158"/>
    </location>
</feature>
<keyword evidence="7 9" id="KW-0675">Receptor</keyword>
<evidence type="ECO:0000256" key="6">
    <source>
        <dbReference type="ARBA" id="ARBA00023136"/>
    </source>
</evidence>
<evidence type="ECO:0000313" key="13">
    <source>
        <dbReference type="Proteomes" id="UP001176941"/>
    </source>
</evidence>
<dbReference type="PRINTS" id="PR00245">
    <property type="entry name" value="OLFACTORYR"/>
</dbReference>